<dbReference type="EMBL" id="MUKB01000082">
    <property type="protein sequence ID" value="OPX17749.1"/>
    <property type="molecule type" value="Genomic_DNA"/>
</dbReference>
<feature type="transmembrane region" description="Helical" evidence="1">
    <location>
        <begin position="220"/>
        <end position="243"/>
    </location>
</feature>
<feature type="transmembrane region" description="Helical" evidence="1">
    <location>
        <begin position="31"/>
        <end position="48"/>
    </location>
</feature>
<feature type="non-terminal residue" evidence="4">
    <location>
        <position position="1"/>
    </location>
</feature>
<accession>A0A1V4QEG4</accession>
<feature type="domain" description="Bacterial Pleckstrin homology" evidence="3">
    <location>
        <begin position="51"/>
        <end position="150"/>
    </location>
</feature>
<feature type="domain" description="DUF1648" evidence="2">
    <location>
        <begin position="182"/>
        <end position="221"/>
    </location>
</feature>
<feature type="transmembrane region" description="Helical" evidence="1">
    <location>
        <begin position="284"/>
        <end position="306"/>
    </location>
</feature>
<name>A0A1V4QEG4_UNCW3</name>
<feature type="transmembrane region" description="Helical" evidence="1">
    <location>
        <begin position="7"/>
        <end position="25"/>
    </location>
</feature>
<keyword evidence="1" id="KW-0472">Membrane</keyword>
<proteinExistence type="predicted"/>
<evidence type="ECO:0000259" key="2">
    <source>
        <dbReference type="Pfam" id="PF07853"/>
    </source>
</evidence>
<protein>
    <recommendedName>
        <fullName evidence="6">DUF1648 domain-containing protein</fullName>
    </recommendedName>
</protein>
<evidence type="ECO:0000313" key="5">
    <source>
        <dbReference type="Proteomes" id="UP000191663"/>
    </source>
</evidence>
<dbReference type="Pfam" id="PF10882">
    <property type="entry name" value="bPH_5"/>
    <property type="match status" value="1"/>
</dbReference>
<gene>
    <name evidence="4" type="ORF">BXT86_04810</name>
</gene>
<dbReference type="Pfam" id="PF07853">
    <property type="entry name" value="DUF1648"/>
    <property type="match status" value="1"/>
</dbReference>
<sequence length="315" mass="36546">PLDTLSTIISIASTVFFIGLSYIFITKPFGWIFVLLFFSILIICYLLSPKEYYFREGKFIIEKIYGKKIIIPLDMIEEYVFIPNIMKLKMLRTFGNGGLFGYYGMFSTVEYGQINLQLTSMKNVFIIKTKKGLYAVSPEATKDFETYLKNAVTATTGEISELKRREGKIEYARLTILLIPLIIFLLTIGMILILYQNLPLKIAVHFDIYGNPDRWGPRTVFLSSNLIPSAMVFVLNIFLFLVVRRVSTKPYIPNFLVVFFSIIQLFITYVSIDTYWRNIHQTHIISIFWAIIVFIVIMGILLLYYYKKIIKSSTT</sequence>
<dbReference type="InterPro" id="IPR012867">
    <property type="entry name" value="DUF1648"/>
</dbReference>
<keyword evidence="1" id="KW-1133">Transmembrane helix</keyword>
<dbReference type="Proteomes" id="UP000191663">
    <property type="component" value="Unassembled WGS sequence"/>
</dbReference>
<organism evidence="4 5">
    <name type="scientific">candidate division WOR-3 bacterium 4484_100</name>
    <dbReference type="NCBI Taxonomy" id="1936077"/>
    <lineage>
        <taxon>Bacteria</taxon>
        <taxon>Bacteria division WOR-3</taxon>
    </lineage>
</organism>
<evidence type="ECO:0000259" key="3">
    <source>
        <dbReference type="Pfam" id="PF10882"/>
    </source>
</evidence>
<evidence type="ECO:0000313" key="4">
    <source>
        <dbReference type="EMBL" id="OPX17749.1"/>
    </source>
</evidence>
<evidence type="ECO:0008006" key="6">
    <source>
        <dbReference type="Google" id="ProtNLM"/>
    </source>
</evidence>
<evidence type="ECO:0000256" key="1">
    <source>
        <dbReference type="SAM" id="Phobius"/>
    </source>
</evidence>
<comment type="caution">
    <text evidence="4">The sequence shown here is derived from an EMBL/GenBank/DDBJ whole genome shotgun (WGS) entry which is preliminary data.</text>
</comment>
<dbReference type="AlphaFoldDB" id="A0A1V4QEG4"/>
<keyword evidence="1" id="KW-0812">Transmembrane</keyword>
<dbReference type="InterPro" id="IPR027783">
    <property type="entry name" value="Bacterial_PH-related"/>
</dbReference>
<feature type="transmembrane region" description="Helical" evidence="1">
    <location>
        <begin position="255"/>
        <end position="272"/>
    </location>
</feature>
<feature type="transmembrane region" description="Helical" evidence="1">
    <location>
        <begin position="171"/>
        <end position="195"/>
    </location>
</feature>
<reference evidence="5" key="1">
    <citation type="submission" date="2017-01" db="EMBL/GenBank/DDBJ databases">
        <title>Novel pathways for hydrocarbon cycling and metabolic interdependencies in hydrothermal sediment communities.</title>
        <authorList>
            <person name="Dombrowski N."/>
            <person name="Seitz K."/>
            <person name="Teske A."/>
            <person name="Baker B."/>
        </authorList>
    </citation>
    <scope>NUCLEOTIDE SEQUENCE [LARGE SCALE GENOMIC DNA]</scope>
</reference>